<keyword evidence="4" id="KW-0732">Signal</keyword>
<dbReference type="Gene3D" id="3.20.20.80">
    <property type="entry name" value="Glycosidases"/>
    <property type="match status" value="1"/>
</dbReference>
<dbReference type="RefSeq" id="WP_344751418.1">
    <property type="nucleotide sequence ID" value="NZ_BAABBW010000001.1"/>
</dbReference>
<sequence>MAGLAAILTALVAGLILSALPAHAANTGFSVSGGHIYDANGNVFIPQGINDPYQWYPNETSSFADIRAAGANTVRVVLSGGRYGTTSATDVASVIASCKQNDLVCILEDHDTTGYGDDTSAYSLATAAQYWV</sequence>
<evidence type="ECO:0000256" key="2">
    <source>
        <dbReference type="ARBA" id="ARBA00023295"/>
    </source>
</evidence>
<proteinExistence type="inferred from homology"/>
<keyword evidence="2 3" id="KW-0326">Glycosidase</keyword>
<keyword evidence="1 3" id="KW-0378">Hydrolase</keyword>
<dbReference type="SUPFAM" id="SSF51445">
    <property type="entry name" value="(Trans)glycosidases"/>
    <property type="match status" value="1"/>
</dbReference>
<evidence type="ECO:0000313" key="7">
    <source>
        <dbReference type="Proteomes" id="UP001501079"/>
    </source>
</evidence>
<protein>
    <recommendedName>
        <fullName evidence="5">Glycoside hydrolase family 5 domain-containing protein</fullName>
    </recommendedName>
</protein>
<organism evidence="6 7">
    <name type="scientific">Gryllotalpicola koreensis</name>
    <dbReference type="NCBI Taxonomy" id="993086"/>
    <lineage>
        <taxon>Bacteria</taxon>
        <taxon>Bacillati</taxon>
        <taxon>Actinomycetota</taxon>
        <taxon>Actinomycetes</taxon>
        <taxon>Micrococcales</taxon>
        <taxon>Microbacteriaceae</taxon>
        <taxon>Gryllotalpicola</taxon>
    </lineage>
</organism>
<dbReference type="InterPro" id="IPR001547">
    <property type="entry name" value="Glyco_hydro_5"/>
</dbReference>
<feature type="chain" id="PRO_5047201471" description="Glycoside hydrolase family 5 domain-containing protein" evidence="4">
    <location>
        <begin position="25"/>
        <end position="132"/>
    </location>
</feature>
<feature type="signal peptide" evidence="4">
    <location>
        <begin position="1"/>
        <end position="24"/>
    </location>
</feature>
<dbReference type="InterPro" id="IPR017853">
    <property type="entry name" value="GH"/>
</dbReference>
<evidence type="ECO:0000256" key="3">
    <source>
        <dbReference type="RuleBase" id="RU361153"/>
    </source>
</evidence>
<feature type="domain" description="Glycoside hydrolase family 5" evidence="5">
    <location>
        <begin position="38"/>
        <end position="123"/>
    </location>
</feature>
<dbReference type="EMBL" id="BAABBW010000001">
    <property type="protein sequence ID" value="GAA4167893.1"/>
    <property type="molecule type" value="Genomic_DNA"/>
</dbReference>
<evidence type="ECO:0000259" key="5">
    <source>
        <dbReference type="Pfam" id="PF00150"/>
    </source>
</evidence>
<dbReference type="Pfam" id="PF00150">
    <property type="entry name" value="Cellulase"/>
    <property type="match status" value="1"/>
</dbReference>
<comment type="similarity">
    <text evidence="3">Belongs to the glycosyl hydrolase 5 (cellulase A) family.</text>
</comment>
<evidence type="ECO:0000313" key="6">
    <source>
        <dbReference type="EMBL" id="GAA4167893.1"/>
    </source>
</evidence>
<accession>A0ABP7ZQG2</accession>
<name>A0ABP7ZQG2_9MICO</name>
<keyword evidence="7" id="KW-1185">Reference proteome</keyword>
<dbReference type="Proteomes" id="UP001501079">
    <property type="component" value="Unassembled WGS sequence"/>
</dbReference>
<comment type="caution">
    <text evidence="6">The sequence shown here is derived from an EMBL/GenBank/DDBJ whole genome shotgun (WGS) entry which is preliminary data.</text>
</comment>
<evidence type="ECO:0000256" key="1">
    <source>
        <dbReference type="ARBA" id="ARBA00022801"/>
    </source>
</evidence>
<evidence type="ECO:0000256" key="4">
    <source>
        <dbReference type="SAM" id="SignalP"/>
    </source>
</evidence>
<reference evidence="7" key="1">
    <citation type="journal article" date="2019" name="Int. J. Syst. Evol. Microbiol.">
        <title>The Global Catalogue of Microorganisms (GCM) 10K type strain sequencing project: providing services to taxonomists for standard genome sequencing and annotation.</title>
        <authorList>
            <consortium name="The Broad Institute Genomics Platform"/>
            <consortium name="The Broad Institute Genome Sequencing Center for Infectious Disease"/>
            <person name="Wu L."/>
            <person name="Ma J."/>
        </authorList>
    </citation>
    <scope>NUCLEOTIDE SEQUENCE [LARGE SCALE GENOMIC DNA]</scope>
    <source>
        <strain evidence="7">JCM 17591</strain>
    </source>
</reference>
<gene>
    <name evidence="6" type="ORF">GCM10022287_02110</name>
</gene>